<dbReference type="InterPro" id="IPR036473">
    <property type="entry name" value="Mopterin_CF_MoaD-rel_C_sf"/>
</dbReference>
<dbReference type="Gene3D" id="3.30.1370.80">
    <property type="entry name" value="Molybdopterin cofactor biosynthesis MoaD-related, C-terminal domain"/>
    <property type="match status" value="1"/>
</dbReference>
<comment type="caution">
    <text evidence="1">The sequence shown here is derived from an EMBL/GenBank/DDBJ whole genome shotgun (WGS) entry which is preliminary data.</text>
</comment>
<accession>A0A1J5ST56</accession>
<name>A0A1J5ST56_9ZZZZ</name>
<sequence length="95" mass="10753">MKFSQCVEMSITRADFLRLLPAAVNHAPFSVAGERIAHHGAGRSWNIRLTALPDLRIGLVRLERHRVLLSLDGYGEEEAAAFMRRFELYFRRGGG</sequence>
<proteinExistence type="predicted"/>
<dbReference type="EMBL" id="MLJW01000039">
    <property type="protein sequence ID" value="OIR07213.1"/>
    <property type="molecule type" value="Genomic_DNA"/>
</dbReference>
<protein>
    <submittedName>
        <fullName evidence="1">Uncharacterized protein</fullName>
    </submittedName>
</protein>
<dbReference type="AlphaFoldDB" id="A0A1J5ST56"/>
<organism evidence="1">
    <name type="scientific">mine drainage metagenome</name>
    <dbReference type="NCBI Taxonomy" id="410659"/>
    <lineage>
        <taxon>unclassified sequences</taxon>
        <taxon>metagenomes</taxon>
        <taxon>ecological metagenomes</taxon>
    </lineage>
</organism>
<gene>
    <name evidence="1" type="ORF">GALL_108020</name>
</gene>
<evidence type="ECO:0000313" key="1">
    <source>
        <dbReference type="EMBL" id="OIR07213.1"/>
    </source>
</evidence>
<reference evidence="1" key="1">
    <citation type="submission" date="2016-10" db="EMBL/GenBank/DDBJ databases">
        <title>Sequence of Gallionella enrichment culture.</title>
        <authorList>
            <person name="Poehlein A."/>
            <person name="Muehling M."/>
            <person name="Daniel R."/>
        </authorList>
    </citation>
    <scope>NUCLEOTIDE SEQUENCE</scope>
</reference>